<dbReference type="Gene3D" id="3.20.20.150">
    <property type="entry name" value="Divalent-metal-dependent TIM barrel enzymes"/>
    <property type="match status" value="1"/>
</dbReference>
<evidence type="ECO:0000259" key="1">
    <source>
        <dbReference type="Pfam" id="PF01261"/>
    </source>
</evidence>
<name>A0ABP5EAB2_9ACTN</name>
<comment type="caution">
    <text evidence="2">The sequence shown here is derived from an EMBL/GenBank/DDBJ whole genome shotgun (WGS) entry which is preliminary data.</text>
</comment>
<dbReference type="PANTHER" id="PTHR12110">
    <property type="entry name" value="HYDROXYPYRUVATE ISOMERASE"/>
    <property type="match status" value="1"/>
</dbReference>
<dbReference type="InterPro" id="IPR013022">
    <property type="entry name" value="Xyl_isomerase-like_TIM-brl"/>
</dbReference>
<dbReference type="EMBL" id="BAAAQM010000046">
    <property type="protein sequence ID" value="GAA1991961.1"/>
    <property type="molecule type" value="Genomic_DNA"/>
</dbReference>
<sequence>MTRKPSVQLYTVRDHMADREATLTRLARLGYTAVEPFDPTADPKGFRALADDLGLAVSGAHAMAMLHEPDPAPVFEAVAVLGTDLAILPAGIPEEDFTTRDGLERAADLLNTLSARAGEHGLRLGYHNHWWEFEPVLDGRHALEALADLTAPEVVFEIDTYWAAVGGADPAAVLERLGDRVVALHVKDGPKVKGEPHVAVGDGAMPVPAILAAAPADAWRVVELDACATDIFDAVGRSLEYLNGLEGA</sequence>
<proteinExistence type="predicted"/>
<dbReference type="GO" id="GO:0016853">
    <property type="term" value="F:isomerase activity"/>
    <property type="evidence" value="ECO:0007669"/>
    <property type="project" value="UniProtKB-KW"/>
</dbReference>
<dbReference type="Pfam" id="PF01261">
    <property type="entry name" value="AP_endonuc_2"/>
    <property type="match status" value="1"/>
</dbReference>
<keyword evidence="3" id="KW-1185">Reference proteome</keyword>
<accession>A0ABP5EAB2</accession>
<dbReference type="RefSeq" id="WP_344660922.1">
    <property type="nucleotide sequence ID" value="NZ_BAAAQM010000046.1"/>
</dbReference>
<reference evidence="3" key="1">
    <citation type="journal article" date="2019" name="Int. J. Syst. Evol. Microbiol.">
        <title>The Global Catalogue of Microorganisms (GCM) 10K type strain sequencing project: providing services to taxonomists for standard genome sequencing and annotation.</title>
        <authorList>
            <consortium name="The Broad Institute Genomics Platform"/>
            <consortium name="The Broad Institute Genome Sequencing Center for Infectious Disease"/>
            <person name="Wu L."/>
            <person name="Ma J."/>
        </authorList>
    </citation>
    <scope>NUCLEOTIDE SEQUENCE [LARGE SCALE GENOMIC DNA]</scope>
    <source>
        <strain evidence="3">JCM 16013</strain>
    </source>
</reference>
<dbReference type="Proteomes" id="UP001499854">
    <property type="component" value="Unassembled WGS sequence"/>
</dbReference>
<keyword evidence="2" id="KW-0413">Isomerase</keyword>
<feature type="domain" description="Xylose isomerase-like TIM barrel" evidence="1">
    <location>
        <begin position="25"/>
        <end position="213"/>
    </location>
</feature>
<dbReference type="InterPro" id="IPR050312">
    <property type="entry name" value="IolE/XylAMocC-like"/>
</dbReference>
<protein>
    <submittedName>
        <fullName evidence="2">Sugar phosphate isomerase/epimerase</fullName>
    </submittedName>
</protein>
<evidence type="ECO:0000313" key="3">
    <source>
        <dbReference type="Proteomes" id="UP001499854"/>
    </source>
</evidence>
<dbReference type="InterPro" id="IPR036237">
    <property type="entry name" value="Xyl_isomerase-like_sf"/>
</dbReference>
<dbReference type="PANTHER" id="PTHR12110:SF41">
    <property type="entry name" value="INOSOSE DEHYDRATASE"/>
    <property type="match status" value="1"/>
</dbReference>
<gene>
    <name evidence="2" type="ORF">GCM10009838_64430</name>
</gene>
<dbReference type="SUPFAM" id="SSF51658">
    <property type="entry name" value="Xylose isomerase-like"/>
    <property type="match status" value="1"/>
</dbReference>
<evidence type="ECO:0000313" key="2">
    <source>
        <dbReference type="EMBL" id="GAA1991961.1"/>
    </source>
</evidence>
<organism evidence="2 3">
    <name type="scientific">Catenulispora subtropica</name>
    <dbReference type="NCBI Taxonomy" id="450798"/>
    <lineage>
        <taxon>Bacteria</taxon>
        <taxon>Bacillati</taxon>
        <taxon>Actinomycetota</taxon>
        <taxon>Actinomycetes</taxon>
        <taxon>Catenulisporales</taxon>
        <taxon>Catenulisporaceae</taxon>
        <taxon>Catenulispora</taxon>
    </lineage>
</organism>